<dbReference type="EMBL" id="KZ502842">
    <property type="protein sequence ID" value="PKU72238.1"/>
    <property type="molecule type" value="Genomic_DNA"/>
</dbReference>
<evidence type="ECO:0000313" key="1">
    <source>
        <dbReference type="EMBL" id="PKU72238.1"/>
    </source>
</evidence>
<dbReference type="Proteomes" id="UP000233837">
    <property type="component" value="Unassembled WGS sequence"/>
</dbReference>
<evidence type="ECO:0000313" key="2">
    <source>
        <dbReference type="Proteomes" id="UP000233837"/>
    </source>
</evidence>
<reference evidence="1 2" key="1">
    <citation type="journal article" date="2016" name="Sci. Rep.">
        <title>The Dendrobium catenatum Lindl. genome sequence provides insights into polysaccharide synthase, floral development and adaptive evolution.</title>
        <authorList>
            <person name="Zhang G.Q."/>
            <person name="Xu Q."/>
            <person name="Bian C."/>
            <person name="Tsai W.C."/>
            <person name="Yeh C.M."/>
            <person name="Liu K.W."/>
            <person name="Yoshida K."/>
            <person name="Zhang L.S."/>
            <person name="Chang S.B."/>
            <person name="Chen F."/>
            <person name="Shi Y."/>
            <person name="Su Y.Y."/>
            <person name="Zhang Y.Q."/>
            <person name="Chen L.J."/>
            <person name="Yin Y."/>
            <person name="Lin M."/>
            <person name="Huang H."/>
            <person name="Deng H."/>
            <person name="Wang Z.W."/>
            <person name="Zhu S.L."/>
            <person name="Zhao X."/>
            <person name="Deng C."/>
            <person name="Niu S.C."/>
            <person name="Huang J."/>
            <person name="Wang M."/>
            <person name="Liu G.H."/>
            <person name="Yang H.J."/>
            <person name="Xiao X.J."/>
            <person name="Hsiao Y.Y."/>
            <person name="Wu W.L."/>
            <person name="Chen Y.Y."/>
            <person name="Mitsuda N."/>
            <person name="Ohme-Takagi M."/>
            <person name="Luo Y.B."/>
            <person name="Van de Peer Y."/>
            <person name="Liu Z.J."/>
        </authorList>
    </citation>
    <scope>NUCLEOTIDE SEQUENCE [LARGE SCALE GENOMIC DNA]</scope>
    <source>
        <tissue evidence="1">The whole plant</tissue>
    </source>
</reference>
<dbReference type="AlphaFoldDB" id="A0A2I0W9B0"/>
<keyword evidence="2" id="KW-1185">Reference proteome</keyword>
<gene>
    <name evidence="1" type="ORF">MA16_Dca006238</name>
</gene>
<proteinExistence type="predicted"/>
<protein>
    <submittedName>
        <fullName evidence="1">Uncharacterized protein</fullName>
    </submittedName>
</protein>
<organism evidence="1 2">
    <name type="scientific">Dendrobium catenatum</name>
    <dbReference type="NCBI Taxonomy" id="906689"/>
    <lineage>
        <taxon>Eukaryota</taxon>
        <taxon>Viridiplantae</taxon>
        <taxon>Streptophyta</taxon>
        <taxon>Embryophyta</taxon>
        <taxon>Tracheophyta</taxon>
        <taxon>Spermatophyta</taxon>
        <taxon>Magnoliopsida</taxon>
        <taxon>Liliopsida</taxon>
        <taxon>Asparagales</taxon>
        <taxon>Orchidaceae</taxon>
        <taxon>Epidendroideae</taxon>
        <taxon>Malaxideae</taxon>
        <taxon>Dendrobiinae</taxon>
        <taxon>Dendrobium</taxon>
    </lineage>
</organism>
<name>A0A2I0W9B0_9ASPA</name>
<reference evidence="1 2" key="2">
    <citation type="journal article" date="2017" name="Nature">
        <title>The Apostasia genome and the evolution of orchids.</title>
        <authorList>
            <person name="Zhang G.Q."/>
            <person name="Liu K.W."/>
            <person name="Li Z."/>
            <person name="Lohaus R."/>
            <person name="Hsiao Y.Y."/>
            <person name="Niu S.C."/>
            <person name="Wang J.Y."/>
            <person name="Lin Y.C."/>
            <person name="Xu Q."/>
            <person name="Chen L.J."/>
            <person name="Yoshida K."/>
            <person name="Fujiwara S."/>
            <person name="Wang Z.W."/>
            <person name="Zhang Y.Q."/>
            <person name="Mitsuda N."/>
            <person name="Wang M."/>
            <person name="Liu G.H."/>
            <person name="Pecoraro L."/>
            <person name="Huang H.X."/>
            <person name="Xiao X.J."/>
            <person name="Lin M."/>
            <person name="Wu X.Y."/>
            <person name="Wu W.L."/>
            <person name="Chen Y.Y."/>
            <person name="Chang S.B."/>
            <person name="Sakamoto S."/>
            <person name="Ohme-Takagi M."/>
            <person name="Yagi M."/>
            <person name="Zeng S.J."/>
            <person name="Shen C.Y."/>
            <person name="Yeh C.M."/>
            <person name="Luo Y.B."/>
            <person name="Tsai W.C."/>
            <person name="Van de Peer Y."/>
            <person name="Liu Z.J."/>
        </authorList>
    </citation>
    <scope>NUCLEOTIDE SEQUENCE [LARGE SCALE GENOMIC DNA]</scope>
    <source>
        <tissue evidence="1">The whole plant</tissue>
    </source>
</reference>
<accession>A0A2I0W9B0</accession>
<sequence length="163" mass="17959">MEIMGDTKELEGSELNMDLINNEVDKDILNTGMVSLNSNPCQISENRFQILVNEDMDEDVLFSKSRKPAVDEIICKNGANAREDVVVSEGILINSVCEGSCSQGVKTNSGNGDVVKSKLAKEIRSLDQFRLIQEEGLVIEVVGRRLGVLPLKKFNGIFSLLEL</sequence>